<dbReference type="PROSITE" id="PS50206">
    <property type="entry name" value="RHODANESE_3"/>
    <property type="match status" value="1"/>
</dbReference>
<organism evidence="1 2">
    <name type="scientific">Collinsella tanakaei</name>
    <dbReference type="NCBI Taxonomy" id="626935"/>
    <lineage>
        <taxon>Bacteria</taxon>
        <taxon>Bacillati</taxon>
        <taxon>Actinomycetota</taxon>
        <taxon>Coriobacteriia</taxon>
        <taxon>Coriobacteriales</taxon>
        <taxon>Coriobacteriaceae</taxon>
        <taxon>Collinsella</taxon>
    </lineage>
</organism>
<dbReference type="SMART" id="SM00450">
    <property type="entry name" value="RHOD"/>
    <property type="match status" value="1"/>
</dbReference>
<dbReference type="InterPro" id="IPR036873">
    <property type="entry name" value="Rhodanese-like_dom_sf"/>
</dbReference>
<dbReference type="PANTHER" id="PTHR43031">
    <property type="entry name" value="FAD-DEPENDENT OXIDOREDUCTASE"/>
    <property type="match status" value="1"/>
</dbReference>
<dbReference type="PANTHER" id="PTHR43031:SF1">
    <property type="entry name" value="PYRIDINE NUCLEOTIDE-DISULPHIDE OXIDOREDUCTASE"/>
    <property type="match status" value="1"/>
</dbReference>
<dbReference type="Pfam" id="PF00581">
    <property type="entry name" value="Rhodanese"/>
    <property type="match status" value="1"/>
</dbReference>
<comment type="caution">
    <text evidence="1">The sequence shown here is derived from an EMBL/GenBank/DDBJ whole genome shotgun (WGS) entry which is preliminary data.</text>
</comment>
<name>A0A2V2CX79_9ACTN</name>
<dbReference type="InterPro" id="IPR050229">
    <property type="entry name" value="GlpE_sulfurtransferase"/>
</dbReference>
<dbReference type="InterPro" id="IPR001763">
    <property type="entry name" value="Rhodanese-like_dom"/>
</dbReference>
<protein>
    <submittedName>
        <fullName evidence="1">Rhodanese-like domain-containing protein</fullName>
    </submittedName>
</protein>
<proteinExistence type="predicted"/>
<gene>
    <name evidence="1" type="ORF">DXC81_00965</name>
</gene>
<dbReference type="GeneID" id="62759601"/>
<accession>A0A2V2CX79</accession>
<dbReference type="Proteomes" id="UP000260943">
    <property type="component" value="Unassembled WGS sequence"/>
</dbReference>
<evidence type="ECO:0000313" key="1">
    <source>
        <dbReference type="EMBL" id="RGL12263.1"/>
    </source>
</evidence>
<dbReference type="AlphaFoldDB" id="A0A2V2CX79"/>
<sequence length="109" mass="11774">MGLFSSMFGKGIDAYMEDARATPGAVVLDVRSPEEFVDGHIDGARNVPVSHIQNAPRQVPALDTPLFVYCLSGARSAQACRFLTQMGYTTVTNMGGINRWSGPVKQGRI</sequence>
<reference evidence="1 2" key="1">
    <citation type="submission" date="2018-08" db="EMBL/GenBank/DDBJ databases">
        <title>A genome reference for cultivated species of the human gut microbiota.</title>
        <authorList>
            <person name="Zou Y."/>
            <person name="Xue W."/>
            <person name="Luo G."/>
        </authorList>
    </citation>
    <scope>NUCLEOTIDE SEQUENCE [LARGE SCALE GENOMIC DNA]</scope>
    <source>
        <strain evidence="1 2">TF08-14</strain>
    </source>
</reference>
<dbReference type="EMBL" id="QSRJ01000001">
    <property type="protein sequence ID" value="RGL12263.1"/>
    <property type="molecule type" value="Genomic_DNA"/>
</dbReference>
<dbReference type="Gene3D" id="3.40.250.10">
    <property type="entry name" value="Rhodanese-like domain"/>
    <property type="match status" value="1"/>
</dbReference>
<evidence type="ECO:0000313" key="2">
    <source>
        <dbReference type="Proteomes" id="UP000260943"/>
    </source>
</evidence>
<dbReference type="SUPFAM" id="SSF52821">
    <property type="entry name" value="Rhodanese/Cell cycle control phosphatase"/>
    <property type="match status" value="1"/>
</dbReference>
<dbReference type="RefSeq" id="WP_009141946.1">
    <property type="nucleotide sequence ID" value="NZ_CABKQG010000007.1"/>
</dbReference>
<dbReference type="CDD" id="cd00158">
    <property type="entry name" value="RHOD"/>
    <property type="match status" value="1"/>
</dbReference>